<name>A0A9W7AMY2_9STRA</name>
<dbReference type="FunFam" id="3.30.310.10:FF:000011">
    <property type="entry name" value="Coatomer subunit gamma"/>
    <property type="match status" value="1"/>
</dbReference>
<dbReference type="InterPro" id="IPR009028">
    <property type="entry name" value="Coatomer/calthrin_app_sub_C"/>
</dbReference>
<protein>
    <recommendedName>
        <fullName evidence="1">Coatomer subunit gamma C-terminal domain-containing protein</fullName>
    </recommendedName>
</protein>
<dbReference type="EMBL" id="BRXZ01002972">
    <property type="protein sequence ID" value="GMH74081.1"/>
    <property type="molecule type" value="Genomic_DNA"/>
</dbReference>
<dbReference type="Gene3D" id="3.30.310.10">
    <property type="entry name" value="TATA-Binding Protein"/>
    <property type="match status" value="1"/>
</dbReference>
<dbReference type="GO" id="GO:0000139">
    <property type="term" value="C:Golgi membrane"/>
    <property type="evidence" value="ECO:0007669"/>
    <property type="project" value="TreeGrafter"/>
</dbReference>
<dbReference type="PANTHER" id="PTHR10261:SF0">
    <property type="entry name" value="COATOMER SUBUNIT GAMMA-2"/>
    <property type="match status" value="1"/>
</dbReference>
<dbReference type="GO" id="GO:0005783">
    <property type="term" value="C:endoplasmic reticulum"/>
    <property type="evidence" value="ECO:0007669"/>
    <property type="project" value="TreeGrafter"/>
</dbReference>
<accession>A0A9W7AMY2</accession>
<sequence length="96" mass="10549">LGNGCEVLEKFALQFKSLNDAVSTVVEFFGMNACDGTGAVKDQSKPHMLHLSGVFVRNKQVMVRAQMQTAKEGVVLKVAVRSESDELSRMIADYIK</sequence>
<dbReference type="InterPro" id="IPR012295">
    <property type="entry name" value="TBP_dom_sf"/>
</dbReference>
<evidence type="ECO:0000313" key="2">
    <source>
        <dbReference type="EMBL" id="GMH74081.1"/>
    </source>
</evidence>
<comment type="caution">
    <text evidence="2">The sequence shown here is derived from an EMBL/GenBank/DDBJ whole genome shotgun (WGS) entry which is preliminary data.</text>
</comment>
<keyword evidence="3" id="KW-1185">Reference proteome</keyword>
<dbReference type="InterPro" id="IPR032154">
    <property type="entry name" value="Coatomer_g_Cpla"/>
</dbReference>
<dbReference type="Proteomes" id="UP001165082">
    <property type="component" value="Unassembled WGS sequence"/>
</dbReference>
<evidence type="ECO:0000259" key="1">
    <source>
        <dbReference type="Pfam" id="PF16381"/>
    </source>
</evidence>
<reference evidence="2" key="1">
    <citation type="submission" date="2022-07" db="EMBL/GenBank/DDBJ databases">
        <title>Genome analysis of Parmales, a sister group of diatoms, reveals the evolutionary specialization of diatoms from phago-mixotrophs to photoautotrophs.</title>
        <authorList>
            <person name="Ban H."/>
            <person name="Sato S."/>
            <person name="Yoshikawa S."/>
            <person name="Kazumasa Y."/>
            <person name="Nakamura Y."/>
            <person name="Ichinomiya M."/>
            <person name="Saitoh K."/>
            <person name="Sato N."/>
            <person name="Blanc-Mathieu R."/>
            <person name="Endo H."/>
            <person name="Kuwata A."/>
            <person name="Ogata H."/>
        </authorList>
    </citation>
    <scope>NUCLEOTIDE SEQUENCE</scope>
</reference>
<dbReference type="GO" id="GO:0009306">
    <property type="term" value="P:protein secretion"/>
    <property type="evidence" value="ECO:0007669"/>
    <property type="project" value="TreeGrafter"/>
</dbReference>
<dbReference type="GO" id="GO:0005793">
    <property type="term" value="C:endoplasmic reticulum-Golgi intermediate compartment"/>
    <property type="evidence" value="ECO:0007669"/>
    <property type="project" value="TreeGrafter"/>
</dbReference>
<dbReference type="SUPFAM" id="SSF55711">
    <property type="entry name" value="Subdomain of clathrin and coatomer appendage domain"/>
    <property type="match status" value="1"/>
</dbReference>
<dbReference type="GO" id="GO:0030126">
    <property type="term" value="C:COPI vesicle coat"/>
    <property type="evidence" value="ECO:0007669"/>
    <property type="project" value="TreeGrafter"/>
</dbReference>
<feature type="domain" description="Coatomer subunit gamma C-terminal" evidence="1">
    <location>
        <begin position="3"/>
        <end position="94"/>
    </location>
</feature>
<dbReference type="GO" id="GO:0006891">
    <property type="term" value="P:intra-Golgi vesicle-mediated transport"/>
    <property type="evidence" value="ECO:0007669"/>
    <property type="project" value="TreeGrafter"/>
</dbReference>
<dbReference type="PANTHER" id="PTHR10261">
    <property type="entry name" value="COATOMER SUBUNIT GAMMA"/>
    <property type="match status" value="1"/>
</dbReference>
<dbReference type="InterPro" id="IPR017106">
    <property type="entry name" value="Coatomer_gsu"/>
</dbReference>
<dbReference type="OrthoDB" id="1074925at2759"/>
<organism evidence="2 3">
    <name type="scientific">Triparma retinervis</name>
    <dbReference type="NCBI Taxonomy" id="2557542"/>
    <lineage>
        <taxon>Eukaryota</taxon>
        <taxon>Sar</taxon>
        <taxon>Stramenopiles</taxon>
        <taxon>Ochrophyta</taxon>
        <taxon>Bolidophyceae</taxon>
        <taxon>Parmales</taxon>
        <taxon>Triparmaceae</taxon>
        <taxon>Triparma</taxon>
    </lineage>
</organism>
<feature type="non-terminal residue" evidence="2">
    <location>
        <position position="1"/>
    </location>
</feature>
<gene>
    <name evidence="2" type="ORF">TrRE_jg1409</name>
</gene>
<dbReference type="AlphaFoldDB" id="A0A9W7AMY2"/>
<evidence type="ECO:0000313" key="3">
    <source>
        <dbReference type="Proteomes" id="UP001165082"/>
    </source>
</evidence>
<dbReference type="GO" id="GO:0006886">
    <property type="term" value="P:intracellular protein transport"/>
    <property type="evidence" value="ECO:0007669"/>
    <property type="project" value="InterPro"/>
</dbReference>
<dbReference type="Pfam" id="PF16381">
    <property type="entry name" value="Coatomer_g_Cpla"/>
    <property type="match status" value="1"/>
</dbReference>
<dbReference type="GO" id="GO:0006888">
    <property type="term" value="P:endoplasmic reticulum to Golgi vesicle-mediated transport"/>
    <property type="evidence" value="ECO:0007669"/>
    <property type="project" value="TreeGrafter"/>
</dbReference>
<proteinExistence type="predicted"/>